<dbReference type="Pfam" id="PF10604">
    <property type="entry name" value="Polyketide_cyc2"/>
    <property type="match status" value="1"/>
</dbReference>
<dbReference type="RefSeq" id="WP_377697229.1">
    <property type="nucleotide sequence ID" value="NZ_JBHLWE010000005.1"/>
</dbReference>
<dbReference type="Gene3D" id="3.30.530.20">
    <property type="match status" value="1"/>
</dbReference>
<dbReference type="InterPro" id="IPR019587">
    <property type="entry name" value="Polyketide_cyclase/dehydratase"/>
</dbReference>
<organism evidence="1 2">
    <name type="scientific">Paracoccus niistensis</name>
    <dbReference type="NCBI Taxonomy" id="632935"/>
    <lineage>
        <taxon>Bacteria</taxon>
        <taxon>Pseudomonadati</taxon>
        <taxon>Pseudomonadota</taxon>
        <taxon>Alphaproteobacteria</taxon>
        <taxon>Rhodobacterales</taxon>
        <taxon>Paracoccaceae</taxon>
        <taxon>Paracoccus</taxon>
    </lineage>
</organism>
<evidence type="ECO:0000313" key="1">
    <source>
        <dbReference type="EMBL" id="MFC0339511.1"/>
    </source>
</evidence>
<proteinExistence type="predicted"/>
<evidence type="ECO:0000313" key="2">
    <source>
        <dbReference type="Proteomes" id="UP001589799"/>
    </source>
</evidence>
<keyword evidence="2" id="KW-1185">Reference proteome</keyword>
<protein>
    <submittedName>
        <fullName evidence="1">SRPBCC family protein</fullName>
    </submittedName>
</protein>
<dbReference type="Proteomes" id="UP001589799">
    <property type="component" value="Unassembled WGS sequence"/>
</dbReference>
<reference evidence="1 2" key="1">
    <citation type="submission" date="2024-09" db="EMBL/GenBank/DDBJ databases">
        <authorList>
            <person name="Sun Q."/>
            <person name="Mori K."/>
        </authorList>
    </citation>
    <scope>NUCLEOTIDE SEQUENCE [LARGE SCALE GENOMIC DNA]</scope>
    <source>
        <strain evidence="1 2">KCTC 22789</strain>
    </source>
</reference>
<name>A0ABV6HZU6_9RHOB</name>
<gene>
    <name evidence="1" type="ORF">ACFFII_01875</name>
</gene>
<accession>A0ABV6HZU6</accession>
<dbReference type="SUPFAM" id="SSF55961">
    <property type="entry name" value="Bet v1-like"/>
    <property type="match status" value="1"/>
</dbReference>
<dbReference type="InterPro" id="IPR023393">
    <property type="entry name" value="START-like_dom_sf"/>
</dbReference>
<comment type="caution">
    <text evidence="1">The sequence shown here is derived from an EMBL/GenBank/DDBJ whole genome shotgun (WGS) entry which is preliminary data.</text>
</comment>
<dbReference type="EMBL" id="JBHLWE010000005">
    <property type="protein sequence ID" value="MFC0339511.1"/>
    <property type="molecule type" value="Genomic_DNA"/>
</dbReference>
<sequence>MDARPEAVFAVLDNPLRLGRHMTKPSAMMLGGSMRYRLDAAEGRAVGSIIRVDGSVLGLSLSIVERVIERHPPREKIWETIEEPKLLMFGDYRLGFEVVPDGPGSRVRVFIAYNLPRTTTGRLLGPLGAPVYARWCLSRMIAVAREARAGDVV</sequence>